<organism evidence="5 6">
    <name type="scientific">Streptomyces lavenduligriseus</name>
    <dbReference type="NCBI Taxonomy" id="67315"/>
    <lineage>
        <taxon>Bacteria</taxon>
        <taxon>Bacillati</taxon>
        <taxon>Actinomycetota</taxon>
        <taxon>Actinomycetes</taxon>
        <taxon>Kitasatosporales</taxon>
        <taxon>Streptomycetaceae</taxon>
        <taxon>Streptomyces</taxon>
    </lineage>
</organism>
<dbReference type="PROSITE" id="PS50949">
    <property type="entry name" value="HTH_GNTR"/>
    <property type="match status" value="1"/>
</dbReference>
<dbReference type="PANTHER" id="PTHR43537:SF5">
    <property type="entry name" value="UXU OPERON TRANSCRIPTIONAL REGULATOR"/>
    <property type="match status" value="1"/>
</dbReference>
<keyword evidence="1" id="KW-0805">Transcription regulation</keyword>
<sequence length="261" mass="28494">MPRSDKVETGGTAKIASVRTRASRVVVVEIERALASGELKVNDRLPSERELSKRLGVSRATVREAIQELVGDGLLVSHPNDPTGGWRIQEPSEAPFRRALLSTSRFHNAVDDLVQFRVFLESTAASLAAAHRTEEHLTEMRKRQDALRELIDGDPVAFGEADAAFHHAVAEASGNRLIAMCSSGCRSAVKQLIGDLLTKSEDRGTVMRDYVSRHQKILDAIAEGDSRRAGDRAAGDILECYPLGQGRKHPPLPLFTADLLS</sequence>
<accession>A0ABT0NMG4</accession>
<dbReference type="Proteomes" id="UP001202052">
    <property type="component" value="Unassembled WGS sequence"/>
</dbReference>
<dbReference type="PANTHER" id="PTHR43537">
    <property type="entry name" value="TRANSCRIPTIONAL REGULATOR, GNTR FAMILY"/>
    <property type="match status" value="1"/>
</dbReference>
<evidence type="ECO:0000313" key="5">
    <source>
        <dbReference type="EMBL" id="MCL3992634.1"/>
    </source>
</evidence>
<protein>
    <submittedName>
        <fullName evidence="5">FCD domain-containing protein</fullName>
    </submittedName>
</protein>
<dbReference type="Pfam" id="PF07729">
    <property type="entry name" value="FCD"/>
    <property type="match status" value="1"/>
</dbReference>
<evidence type="ECO:0000313" key="6">
    <source>
        <dbReference type="Proteomes" id="UP001202052"/>
    </source>
</evidence>
<keyword evidence="3" id="KW-0804">Transcription</keyword>
<gene>
    <name evidence="5" type="ORF">M4438_03655</name>
</gene>
<dbReference type="InterPro" id="IPR036388">
    <property type="entry name" value="WH-like_DNA-bd_sf"/>
</dbReference>
<keyword evidence="6" id="KW-1185">Reference proteome</keyword>
<evidence type="ECO:0000256" key="1">
    <source>
        <dbReference type="ARBA" id="ARBA00023015"/>
    </source>
</evidence>
<keyword evidence="2" id="KW-0238">DNA-binding</keyword>
<comment type="caution">
    <text evidence="5">The sequence shown here is derived from an EMBL/GenBank/DDBJ whole genome shotgun (WGS) entry which is preliminary data.</text>
</comment>
<dbReference type="PRINTS" id="PR00035">
    <property type="entry name" value="HTHGNTR"/>
</dbReference>
<dbReference type="InterPro" id="IPR008920">
    <property type="entry name" value="TF_FadR/GntR_C"/>
</dbReference>
<evidence type="ECO:0000256" key="3">
    <source>
        <dbReference type="ARBA" id="ARBA00023163"/>
    </source>
</evidence>
<dbReference type="InterPro" id="IPR011711">
    <property type="entry name" value="GntR_C"/>
</dbReference>
<dbReference type="SUPFAM" id="SSF48008">
    <property type="entry name" value="GntR ligand-binding domain-like"/>
    <property type="match status" value="1"/>
</dbReference>
<feature type="domain" description="HTH gntR-type" evidence="4">
    <location>
        <begin position="20"/>
        <end position="91"/>
    </location>
</feature>
<proteinExistence type="predicted"/>
<dbReference type="RefSeq" id="WP_249457153.1">
    <property type="nucleotide sequence ID" value="NZ_JAMCCK010000006.1"/>
</dbReference>
<dbReference type="Gene3D" id="1.20.120.530">
    <property type="entry name" value="GntR ligand-binding domain-like"/>
    <property type="match status" value="1"/>
</dbReference>
<name>A0ABT0NMG4_9ACTN</name>
<dbReference type="Gene3D" id="1.10.10.10">
    <property type="entry name" value="Winged helix-like DNA-binding domain superfamily/Winged helix DNA-binding domain"/>
    <property type="match status" value="1"/>
</dbReference>
<dbReference type="InterPro" id="IPR036390">
    <property type="entry name" value="WH_DNA-bd_sf"/>
</dbReference>
<dbReference type="EMBL" id="JAMCCK010000006">
    <property type="protein sequence ID" value="MCL3992634.1"/>
    <property type="molecule type" value="Genomic_DNA"/>
</dbReference>
<dbReference type="Pfam" id="PF00392">
    <property type="entry name" value="GntR"/>
    <property type="match status" value="1"/>
</dbReference>
<dbReference type="SUPFAM" id="SSF46785">
    <property type="entry name" value="Winged helix' DNA-binding domain"/>
    <property type="match status" value="1"/>
</dbReference>
<dbReference type="SMART" id="SM00895">
    <property type="entry name" value="FCD"/>
    <property type="match status" value="1"/>
</dbReference>
<dbReference type="CDD" id="cd07377">
    <property type="entry name" value="WHTH_GntR"/>
    <property type="match status" value="1"/>
</dbReference>
<evidence type="ECO:0000256" key="2">
    <source>
        <dbReference type="ARBA" id="ARBA00023125"/>
    </source>
</evidence>
<dbReference type="InterPro" id="IPR000524">
    <property type="entry name" value="Tscrpt_reg_HTH_GntR"/>
</dbReference>
<reference evidence="5 6" key="1">
    <citation type="submission" date="2022-05" db="EMBL/GenBank/DDBJ databases">
        <title>Genome Resource of Streptomyces lavenduligriseus GA1-1, a Strain with Broad-Spectrum Antifungal Activity against Phytopathogenic Fungi.</title>
        <authorList>
            <person name="Qi D."/>
        </authorList>
    </citation>
    <scope>NUCLEOTIDE SEQUENCE [LARGE SCALE GENOMIC DNA]</scope>
    <source>
        <strain evidence="5 6">GA1-1</strain>
    </source>
</reference>
<dbReference type="SMART" id="SM00345">
    <property type="entry name" value="HTH_GNTR"/>
    <property type="match status" value="1"/>
</dbReference>
<evidence type="ECO:0000259" key="4">
    <source>
        <dbReference type="PROSITE" id="PS50949"/>
    </source>
</evidence>